<dbReference type="Proteomes" id="UP000732399">
    <property type="component" value="Unassembled WGS sequence"/>
</dbReference>
<sequence>MTAPTIERWHAYMRAPTAAGLDALLAEDVVFQSPAVHTPQHGKAVTTKYLTAAAEVLGNPSFRYVGEWTAERSAVLEFECELPGGISVNGVDIIEWGEDGRIVRFKVMVRPVKALNAVVPLMGAALAAG</sequence>
<keyword evidence="3" id="KW-1185">Reference proteome</keyword>
<feature type="domain" description="SnoaL-like" evidence="1">
    <location>
        <begin position="6"/>
        <end position="104"/>
    </location>
</feature>
<dbReference type="InterPro" id="IPR037401">
    <property type="entry name" value="SnoaL-like"/>
</dbReference>
<dbReference type="Pfam" id="PF12680">
    <property type="entry name" value="SnoaL_2"/>
    <property type="match status" value="1"/>
</dbReference>
<dbReference type="InterPro" id="IPR032710">
    <property type="entry name" value="NTF2-like_dom_sf"/>
</dbReference>
<name>A0ABX1CJS8_9SPHN</name>
<gene>
    <name evidence="2" type="ORF">HBH26_00805</name>
</gene>
<organism evidence="2 3">
    <name type="scientific">Sphingomonas corticis</name>
    <dbReference type="NCBI Taxonomy" id="2722791"/>
    <lineage>
        <taxon>Bacteria</taxon>
        <taxon>Pseudomonadati</taxon>
        <taxon>Pseudomonadota</taxon>
        <taxon>Alphaproteobacteria</taxon>
        <taxon>Sphingomonadales</taxon>
        <taxon>Sphingomonadaceae</taxon>
        <taxon>Sphingomonas</taxon>
    </lineage>
</organism>
<comment type="caution">
    <text evidence="2">The sequence shown here is derived from an EMBL/GenBank/DDBJ whole genome shotgun (WGS) entry which is preliminary data.</text>
</comment>
<evidence type="ECO:0000259" key="1">
    <source>
        <dbReference type="Pfam" id="PF12680"/>
    </source>
</evidence>
<evidence type="ECO:0000313" key="2">
    <source>
        <dbReference type="EMBL" id="NJR77153.1"/>
    </source>
</evidence>
<evidence type="ECO:0000313" key="3">
    <source>
        <dbReference type="Proteomes" id="UP000732399"/>
    </source>
</evidence>
<accession>A0ABX1CJS8</accession>
<dbReference type="EMBL" id="JAAVJH010000001">
    <property type="protein sequence ID" value="NJR77153.1"/>
    <property type="molecule type" value="Genomic_DNA"/>
</dbReference>
<dbReference type="SUPFAM" id="SSF54427">
    <property type="entry name" value="NTF2-like"/>
    <property type="match status" value="1"/>
</dbReference>
<dbReference type="RefSeq" id="WP_168132660.1">
    <property type="nucleotide sequence ID" value="NZ_JAAVJH010000001.1"/>
</dbReference>
<proteinExistence type="predicted"/>
<reference evidence="2 3" key="1">
    <citation type="submission" date="2020-03" db="EMBL/GenBank/DDBJ databases">
        <authorList>
            <person name="Wang L."/>
            <person name="He N."/>
            <person name="Li Y."/>
            <person name="Fang Y."/>
            <person name="Zhang F."/>
        </authorList>
    </citation>
    <scope>NUCLEOTIDE SEQUENCE [LARGE SCALE GENOMIC DNA]</scope>
    <source>
        <strain evidence="2 3">36D10-4-7</strain>
    </source>
</reference>
<protein>
    <submittedName>
        <fullName evidence="2">Nuclear transport factor 2 family protein</fullName>
    </submittedName>
</protein>
<dbReference type="Gene3D" id="3.10.450.50">
    <property type="match status" value="1"/>
</dbReference>